<feature type="compositionally biased region" description="Basic and acidic residues" evidence="1">
    <location>
        <begin position="1"/>
        <end position="11"/>
    </location>
</feature>
<evidence type="ECO:0000313" key="2">
    <source>
        <dbReference type="EMBL" id="KKN73885.1"/>
    </source>
</evidence>
<name>A0A0F9SY93_9ZZZZ</name>
<protein>
    <submittedName>
        <fullName evidence="2">Uncharacterized protein</fullName>
    </submittedName>
</protein>
<reference evidence="2" key="1">
    <citation type="journal article" date="2015" name="Nature">
        <title>Complex archaea that bridge the gap between prokaryotes and eukaryotes.</title>
        <authorList>
            <person name="Spang A."/>
            <person name="Saw J.H."/>
            <person name="Jorgensen S.L."/>
            <person name="Zaremba-Niedzwiedzka K."/>
            <person name="Martijn J."/>
            <person name="Lind A.E."/>
            <person name="van Eijk R."/>
            <person name="Schleper C."/>
            <person name="Guy L."/>
            <person name="Ettema T.J."/>
        </authorList>
    </citation>
    <scope>NUCLEOTIDE SEQUENCE</scope>
</reference>
<sequence length="67" mass="7335">MPGHTPQERIPRRPSQGARPPVGQPRQRPAGQPPGGGRPRPGGQPQRPPTGRSRVRIAEIRFLDEGF</sequence>
<evidence type="ECO:0000256" key="1">
    <source>
        <dbReference type="SAM" id="MobiDB-lite"/>
    </source>
</evidence>
<proteinExistence type="predicted"/>
<accession>A0A0F9SY93</accession>
<feature type="compositionally biased region" description="Low complexity" evidence="1">
    <location>
        <begin position="16"/>
        <end position="30"/>
    </location>
</feature>
<dbReference type="AlphaFoldDB" id="A0A0F9SY93"/>
<comment type="caution">
    <text evidence="2">The sequence shown here is derived from an EMBL/GenBank/DDBJ whole genome shotgun (WGS) entry which is preliminary data.</text>
</comment>
<feature type="region of interest" description="Disordered" evidence="1">
    <location>
        <begin position="1"/>
        <end position="57"/>
    </location>
</feature>
<dbReference type="EMBL" id="LAZR01000336">
    <property type="protein sequence ID" value="KKN73885.1"/>
    <property type="molecule type" value="Genomic_DNA"/>
</dbReference>
<organism evidence="2">
    <name type="scientific">marine sediment metagenome</name>
    <dbReference type="NCBI Taxonomy" id="412755"/>
    <lineage>
        <taxon>unclassified sequences</taxon>
        <taxon>metagenomes</taxon>
        <taxon>ecological metagenomes</taxon>
    </lineage>
</organism>
<gene>
    <name evidence="2" type="ORF">LCGC14_0396870</name>
</gene>